<dbReference type="PANTHER" id="PTHR43065:SF50">
    <property type="entry name" value="HISTIDINE KINASE"/>
    <property type="match status" value="1"/>
</dbReference>
<dbReference type="GO" id="GO:0000155">
    <property type="term" value="F:phosphorelay sensor kinase activity"/>
    <property type="evidence" value="ECO:0007669"/>
    <property type="project" value="InterPro"/>
</dbReference>
<reference evidence="5" key="2">
    <citation type="submission" date="2020-09" db="EMBL/GenBank/DDBJ databases">
        <authorList>
            <person name="Sun Q."/>
            <person name="Kim S."/>
        </authorList>
    </citation>
    <scope>NUCLEOTIDE SEQUENCE</scope>
    <source>
        <strain evidence="5">KCTC 22169</strain>
    </source>
</reference>
<dbReference type="InterPro" id="IPR036097">
    <property type="entry name" value="HisK_dim/P_sf"/>
</dbReference>
<dbReference type="Pfam" id="PF02518">
    <property type="entry name" value="HATPase_c"/>
    <property type="match status" value="1"/>
</dbReference>
<gene>
    <name evidence="5" type="ORF">GCM10007392_25320</name>
</gene>
<dbReference type="EMBL" id="BMXR01000006">
    <property type="protein sequence ID" value="GGX56794.1"/>
    <property type="molecule type" value="Genomic_DNA"/>
</dbReference>
<evidence type="ECO:0000256" key="2">
    <source>
        <dbReference type="ARBA" id="ARBA00012438"/>
    </source>
</evidence>
<dbReference type="Gene3D" id="1.10.287.130">
    <property type="match status" value="1"/>
</dbReference>
<dbReference type="SMART" id="SM00387">
    <property type="entry name" value="HATPase_c"/>
    <property type="match status" value="1"/>
</dbReference>
<dbReference type="RefSeq" id="WP_189609164.1">
    <property type="nucleotide sequence ID" value="NZ_BMXR01000006.1"/>
</dbReference>
<proteinExistence type="predicted"/>
<dbReference type="EC" id="2.7.13.3" evidence="2"/>
<dbReference type="PRINTS" id="PR00344">
    <property type="entry name" value="BCTRLSENSOR"/>
</dbReference>
<dbReference type="Proteomes" id="UP000626148">
    <property type="component" value="Unassembled WGS sequence"/>
</dbReference>
<reference evidence="5" key="1">
    <citation type="journal article" date="2014" name="Int. J. Syst. Evol. Microbiol.">
        <title>Complete genome sequence of Corynebacterium casei LMG S-19264T (=DSM 44701T), isolated from a smear-ripened cheese.</title>
        <authorList>
            <consortium name="US DOE Joint Genome Institute (JGI-PGF)"/>
            <person name="Walter F."/>
            <person name="Albersmeier A."/>
            <person name="Kalinowski J."/>
            <person name="Ruckert C."/>
        </authorList>
    </citation>
    <scope>NUCLEOTIDE SEQUENCE</scope>
    <source>
        <strain evidence="5">KCTC 22169</strain>
    </source>
</reference>
<comment type="catalytic activity">
    <reaction evidence="1">
        <text>ATP + protein L-histidine = ADP + protein N-phospho-L-histidine.</text>
        <dbReference type="EC" id="2.7.13.3"/>
    </reaction>
</comment>
<feature type="domain" description="Histidine kinase" evidence="4">
    <location>
        <begin position="157"/>
        <end position="393"/>
    </location>
</feature>
<keyword evidence="6" id="KW-1185">Reference proteome</keyword>
<evidence type="ECO:0000256" key="1">
    <source>
        <dbReference type="ARBA" id="ARBA00000085"/>
    </source>
</evidence>
<organism evidence="5 6">
    <name type="scientific">Saccharospirillum salsuginis</name>
    <dbReference type="NCBI Taxonomy" id="418750"/>
    <lineage>
        <taxon>Bacteria</taxon>
        <taxon>Pseudomonadati</taxon>
        <taxon>Pseudomonadota</taxon>
        <taxon>Gammaproteobacteria</taxon>
        <taxon>Oceanospirillales</taxon>
        <taxon>Saccharospirillaceae</taxon>
        <taxon>Saccharospirillum</taxon>
    </lineage>
</organism>
<protein>
    <recommendedName>
        <fullName evidence="2">histidine kinase</fullName>
        <ecNumber evidence="2">2.7.13.3</ecNumber>
    </recommendedName>
</protein>
<dbReference type="InterPro" id="IPR004358">
    <property type="entry name" value="Sig_transdc_His_kin-like_C"/>
</dbReference>
<name>A0A918KAQ2_9GAMM</name>
<dbReference type="CDD" id="cd00082">
    <property type="entry name" value="HisKA"/>
    <property type="match status" value="1"/>
</dbReference>
<dbReference type="PANTHER" id="PTHR43065">
    <property type="entry name" value="SENSOR HISTIDINE KINASE"/>
    <property type="match status" value="1"/>
</dbReference>
<dbReference type="InterPro" id="IPR003661">
    <property type="entry name" value="HisK_dim/P_dom"/>
</dbReference>
<evidence type="ECO:0000259" key="4">
    <source>
        <dbReference type="PROSITE" id="PS50109"/>
    </source>
</evidence>
<dbReference type="SUPFAM" id="SSF55874">
    <property type="entry name" value="ATPase domain of HSP90 chaperone/DNA topoisomerase II/histidine kinase"/>
    <property type="match status" value="1"/>
</dbReference>
<dbReference type="InterPro" id="IPR003594">
    <property type="entry name" value="HATPase_dom"/>
</dbReference>
<comment type="caution">
    <text evidence="5">The sequence shown here is derived from an EMBL/GenBank/DDBJ whole genome shotgun (WGS) entry which is preliminary data.</text>
</comment>
<dbReference type="AlphaFoldDB" id="A0A918KAQ2"/>
<sequence length="400" mass="44755">MLETWRYSDSLPLLIVDADRTVSYVSPALEHHFPGPWNERLGLPLSELPIPGSARASETLDSLWQQNEVEASLVSLDSADHSLVVFPITTLSGDRYSVVLLLNASANENTTVPIQSLIGLLNQRRDRSAVNSRPLTEQDRNLIQSDKMAAVGQLAAGVAHEINNPIGYICSNLNSLSDYTSDLIELANKIDQVESLDELRRMRDKLDYDYIKTDIEDCIVESIEGANRVRDIIAALKDFSHSDDGRFTPTRLEQAITSTLRLVTNELKYKCTLHQDFAEVPPVECNPGQIKQVIMNLLVNAAHAIEEQGTIWLRLGQTNGWVWLEVEDDGRGIDESHRQRIFEPFFTTKHVGKGTGLGLSLSYTIVQRHHGRIEVDSEIGHGSCFRVWLPITQPNRSPAN</sequence>
<evidence type="ECO:0000313" key="5">
    <source>
        <dbReference type="EMBL" id="GGX56794.1"/>
    </source>
</evidence>
<dbReference type="InterPro" id="IPR036890">
    <property type="entry name" value="HATPase_C_sf"/>
</dbReference>
<evidence type="ECO:0000256" key="3">
    <source>
        <dbReference type="ARBA" id="ARBA00022553"/>
    </source>
</evidence>
<accession>A0A918KAQ2</accession>
<dbReference type="PROSITE" id="PS50109">
    <property type="entry name" value="HIS_KIN"/>
    <property type="match status" value="1"/>
</dbReference>
<keyword evidence="3" id="KW-0597">Phosphoprotein</keyword>
<dbReference type="Gene3D" id="3.30.565.10">
    <property type="entry name" value="Histidine kinase-like ATPase, C-terminal domain"/>
    <property type="match status" value="1"/>
</dbReference>
<dbReference type="InterPro" id="IPR005467">
    <property type="entry name" value="His_kinase_dom"/>
</dbReference>
<evidence type="ECO:0000313" key="6">
    <source>
        <dbReference type="Proteomes" id="UP000626148"/>
    </source>
</evidence>
<dbReference type="SUPFAM" id="SSF47384">
    <property type="entry name" value="Homodimeric domain of signal transducing histidine kinase"/>
    <property type="match status" value="1"/>
</dbReference>